<dbReference type="PANTHER" id="PTHR32294:SF4">
    <property type="entry name" value="ERROR-PRONE DNA POLYMERASE"/>
    <property type="match status" value="1"/>
</dbReference>
<comment type="catalytic activity">
    <reaction evidence="9">
        <text>DNA(n) + a 2'-deoxyribonucleoside 5'-triphosphate = DNA(n+1) + diphosphate</text>
        <dbReference type="Rhea" id="RHEA:22508"/>
        <dbReference type="Rhea" id="RHEA-COMP:17339"/>
        <dbReference type="Rhea" id="RHEA-COMP:17340"/>
        <dbReference type="ChEBI" id="CHEBI:33019"/>
        <dbReference type="ChEBI" id="CHEBI:61560"/>
        <dbReference type="ChEBI" id="CHEBI:173112"/>
        <dbReference type="EC" id="2.7.7.7"/>
    </reaction>
</comment>
<keyword evidence="3 12" id="KW-0808">Transferase</keyword>
<dbReference type="KEGG" id="rla:Rhola_00013070"/>
<dbReference type="EMBL" id="CP007490">
    <property type="protein sequence ID" value="AIC48099.1"/>
    <property type="molecule type" value="Genomic_DNA"/>
</dbReference>
<dbReference type="InterPro" id="IPR004805">
    <property type="entry name" value="DnaE2/DnaE/PolC"/>
</dbReference>
<dbReference type="InterPro" id="IPR016195">
    <property type="entry name" value="Pol/histidinol_Pase-like"/>
</dbReference>
<dbReference type="Gene3D" id="3.20.20.140">
    <property type="entry name" value="Metal-dependent hydrolases"/>
    <property type="match status" value="1"/>
</dbReference>
<dbReference type="InterPro" id="IPR011708">
    <property type="entry name" value="DNA_pol3_alpha_NTPase_dom"/>
</dbReference>
<dbReference type="EC" id="2.7.7.7" evidence="1"/>
<evidence type="ECO:0000256" key="8">
    <source>
        <dbReference type="ARBA" id="ARBA00023204"/>
    </source>
</evidence>
<dbReference type="Pfam" id="PF02811">
    <property type="entry name" value="PHP"/>
    <property type="match status" value="1"/>
</dbReference>
<dbReference type="InterPro" id="IPR041931">
    <property type="entry name" value="DNA_pol3_alpha_thumb_dom"/>
</dbReference>
<dbReference type="GO" id="GO:0006281">
    <property type="term" value="P:DNA repair"/>
    <property type="evidence" value="ECO:0007669"/>
    <property type="project" value="UniProtKB-KW"/>
</dbReference>
<reference evidence="12 13" key="1">
    <citation type="journal article" date="2014" name="Int. J. Syst. Evol. Microbiol.">
        <title>Rhodoluna lacicola gen. nov., sp. nov., a planktonic freshwater bacterium with stream-lined genome.</title>
        <authorList>
            <person name="Hahn M."/>
            <person name="Schmidt J."/>
            <person name="Taipale S.J."/>
            <person name="Doolittle W.F."/>
            <person name="Koll U."/>
        </authorList>
    </citation>
    <scope>NUCLEOTIDE SEQUENCE [LARGE SCALE GENOMIC DNA]</scope>
    <source>
        <strain evidence="12 13">MWH-Ta8</strain>
    </source>
</reference>
<evidence type="ECO:0000256" key="5">
    <source>
        <dbReference type="ARBA" id="ARBA00022705"/>
    </source>
</evidence>
<organism evidence="12 13">
    <name type="scientific">Rhodoluna lacicola</name>
    <dbReference type="NCBI Taxonomy" id="529884"/>
    <lineage>
        <taxon>Bacteria</taxon>
        <taxon>Bacillati</taxon>
        <taxon>Actinomycetota</taxon>
        <taxon>Actinomycetes</taxon>
        <taxon>Micrococcales</taxon>
        <taxon>Microbacteriaceae</taxon>
        <taxon>Luna cluster</taxon>
        <taxon>Luna-1 subcluster</taxon>
        <taxon>Rhodoluna</taxon>
    </lineage>
</organism>
<dbReference type="CDD" id="cd04485">
    <property type="entry name" value="DnaE_OBF"/>
    <property type="match status" value="1"/>
</dbReference>
<dbReference type="Pfam" id="PF07733">
    <property type="entry name" value="DNA_pol3_alpha"/>
    <property type="match status" value="1"/>
</dbReference>
<dbReference type="eggNOG" id="COG0587">
    <property type="taxonomic scope" value="Bacteria"/>
</dbReference>
<keyword evidence="4 12" id="KW-0548">Nucleotidyltransferase</keyword>
<dbReference type="InterPro" id="IPR003141">
    <property type="entry name" value="Pol/His_phosphatase_N"/>
</dbReference>
<dbReference type="Gene3D" id="1.10.10.1600">
    <property type="entry name" value="Bacterial DNA polymerase III alpha subunit, thumb domain"/>
    <property type="match status" value="1"/>
</dbReference>
<evidence type="ECO:0000256" key="1">
    <source>
        <dbReference type="ARBA" id="ARBA00012417"/>
    </source>
</evidence>
<evidence type="ECO:0000313" key="12">
    <source>
        <dbReference type="EMBL" id="AIC48099.1"/>
    </source>
</evidence>
<gene>
    <name evidence="12" type="ORF">Rhola_00013070</name>
</gene>
<dbReference type="InterPro" id="IPR004013">
    <property type="entry name" value="PHP_dom"/>
</dbReference>
<keyword evidence="8" id="KW-0234">DNA repair</keyword>
<keyword evidence="7 12" id="KW-0239">DNA-directed DNA polymerase</keyword>
<dbReference type="SMART" id="SM00481">
    <property type="entry name" value="POLIIIAc"/>
    <property type="match status" value="1"/>
</dbReference>
<dbReference type="InterPro" id="IPR029460">
    <property type="entry name" value="DNAPol_HHH"/>
</dbReference>
<dbReference type="Pfam" id="PF14579">
    <property type="entry name" value="HHH_6"/>
    <property type="match status" value="1"/>
</dbReference>
<dbReference type="HOGENOM" id="CLU_001600_4_1_11"/>
<sequence length="1122" mass="124175">MSSFTHLHVASAFSGHYGVTRPEAMVEASVAQGFSALAITDRDGLYGAVKHIGACLQLGITPIVGVDLTVLDDDGSSLGRCVILAHGNNKGAGWSTLCKIVSTAHNKRLATRSSKKEVGIGRRTLAELLANGNCTLLIGPDSDVGHAVVAGNRDRAEALLENWQGLFQYPGTFAIEIVSHLTEPGTSFSSVQARRMVELADAHKIPAVLTNAVRYLEPDDALTADVLDAARNLEALGLFESQPNAQAWLKPQAKMLALAIEITEDRARAIELFDVTAKLAERCRLDPVNDCGWGKPKTPEQSALGIDGNPFEVLWQKAHAGIERYYPNAKGKLLQQVQHRLGQELITINKLGFATYFLTVADVAQMIRDMKIRSQARGSGAGSLVNYLLGISGVDPIEHDLLFERFLSTERSSLPDIDIDVESARRHDIYRAIFKRYGSQRVTLLSMQSTYRGRGAMRDSGLALGLDDNQIDDIAKNMWRFSARSFRGALSSKPELAEFAAAVEEDRRMNLLVDITERLDRLPRYISMHPCGVILGDSSLLNLTPVEPSGAGLPMSQFDKDDMDPMGFLKLDVLGVRMQSTMAYAVREIERVHGKALDLDAVPRDDAATFKAIRTTNTLGIFQIESPGQRELTGKHQPTQFNDLTIQISLFRPGPMKGNMIAPYLDGRHGFAKPDYMHKDLEPILRETFGIVVFHEQVLRILNTMTGCGLAKADEMRRSLENPRKNHLVQKFFRKEAAARKYPQDVIDRVWSILEGFSSFGFCKAHGAAFAVPTYQSAWLKTHYPTEFMAGLFTHDPGMYPRRLLLSEARRLGVKLLPIDVNKSTDEYRVEISHVERNGVEKSADSIGVRMSLTEVQGISEAEIARIIEEQPFVDVADFYMRAKPARRTMERLALIGALDGVAGISAGEVFTRGDVLARVRQLNALKKRPTPREDQPMLDFASLDYAGVEQLPTGNAEMSVTEQVAHELEILHLDVTQHVLDQYRPMLDEMGVVTSNELVGMRNKSEVLVAGVRVATQTPPMRSGKRVVFITLDDGQGCADATFFDEAQARCAHILFNTKLVIIGGKTRRTGVNGVSIMAENAWDLKELWDQWLLKKQHGHHRQNQQDGRGNVENAATNRVA</sequence>
<dbReference type="InterPro" id="IPR040982">
    <property type="entry name" value="DNA_pol3_finger"/>
</dbReference>
<dbReference type="GO" id="GO:0003887">
    <property type="term" value="F:DNA-directed DNA polymerase activity"/>
    <property type="evidence" value="ECO:0007669"/>
    <property type="project" value="UniProtKB-KW"/>
</dbReference>
<feature type="domain" description="Polymerase/histidinol phosphatase N-terminal" evidence="11">
    <location>
        <begin position="5"/>
        <end position="72"/>
    </location>
</feature>
<accession>A0A060JPJ6</accession>
<feature type="region of interest" description="Disordered" evidence="10">
    <location>
        <begin position="1100"/>
        <end position="1122"/>
    </location>
</feature>
<dbReference type="RefSeq" id="WP_084321452.1">
    <property type="nucleotide sequence ID" value="NZ_CP007490.1"/>
</dbReference>
<dbReference type="GO" id="GO:0008408">
    <property type="term" value="F:3'-5' exonuclease activity"/>
    <property type="evidence" value="ECO:0007669"/>
    <property type="project" value="InterPro"/>
</dbReference>
<keyword evidence="6" id="KW-0227">DNA damage</keyword>
<dbReference type="Proteomes" id="UP000067708">
    <property type="component" value="Chromosome"/>
</dbReference>
<dbReference type="PANTHER" id="PTHR32294">
    <property type="entry name" value="DNA POLYMERASE III SUBUNIT ALPHA"/>
    <property type="match status" value="1"/>
</dbReference>
<name>A0A060JPJ6_9MICO</name>
<evidence type="ECO:0000256" key="3">
    <source>
        <dbReference type="ARBA" id="ARBA00022679"/>
    </source>
</evidence>
<evidence type="ECO:0000256" key="4">
    <source>
        <dbReference type="ARBA" id="ARBA00022695"/>
    </source>
</evidence>
<dbReference type="NCBIfam" id="TIGR00594">
    <property type="entry name" value="polc"/>
    <property type="match status" value="1"/>
</dbReference>
<evidence type="ECO:0000313" key="13">
    <source>
        <dbReference type="Proteomes" id="UP000067708"/>
    </source>
</evidence>
<protein>
    <recommendedName>
        <fullName evidence="1">DNA-directed DNA polymerase</fullName>
        <ecNumber evidence="1">2.7.7.7</ecNumber>
    </recommendedName>
</protein>
<evidence type="ECO:0000256" key="9">
    <source>
        <dbReference type="ARBA" id="ARBA00049244"/>
    </source>
</evidence>
<dbReference type="GO" id="GO:0006260">
    <property type="term" value="P:DNA replication"/>
    <property type="evidence" value="ECO:0007669"/>
    <property type="project" value="UniProtKB-KW"/>
</dbReference>
<evidence type="ECO:0000256" key="10">
    <source>
        <dbReference type="SAM" id="MobiDB-lite"/>
    </source>
</evidence>
<keyword evidence="5" id="KW-0235">DNA replication</keyword>
<keyword evidence="2" id="KW-0963">Cytoplasm</keyword>
<dbReference type="PATRIC" id="fig|529884.3.peg.1268"/>
<proteinExistence type="predicted"/>
<dbReference type="AlphaFoldDB" id="A0A060JPJ6"/>
<dbReference type="Gene3D" id="1.10.150.870">
    <property type="match status" value="1"/>
</dbReference>
<dbReference type="STRING" id="529884.Rhola_00013070"/>
<evidence type="ECO:0000259" key="11">
    <source>
        <dbReference type="SMART" id="SM00481"/>
    </source>
</evidence>
<dbReference type="Pfam" id="PF17657">
    <property type="entry name" value="DNA_pol3_finger"/>
    <property type="match status" value="1"/>
</dbReference>
<evidence type="ECO:0000256" key="2">
    <source>
        <dbReference type="ARBA" id="ARBA00022490"/>
    </source>
</evidence>
<evidence type="ECO:0000256" key="6">
    <source>
        <dbReference type="ARBA" id="ARBA00022763"/>
    </source>
</evidence>
<keyword evidence="13" id="KW-1185">Reference proteome</keyword>
<evidence type="ECO:0000256" key="7">
    <source>
        <dbReference type="ARBA" id="ARBA00022932"/>
    </source>
</evidence>
<dbReference type="OrthoDB" id="9803237at2"/>
<dbReference type="SUPFAM" id="SSF89550">
    <property type="entry name" value="PHP domain-like"/>
    <property type="match status" value="1"/>
</dbReference>